<dbReference type="AlphaFoldDB" id="A0A1F6DFY1"/>
<reference evidence="3 4" key="1">
    <citation type="journal article" date="2016" name="Nat. Commun.">
        <title>Thousands of microbial genomes shed light on interconnected biogeochemical processes in an aquifer system.</title>
        <authorList>
            <person name="Anantharaman K."/>
            <person name="Brown C.T."/>
            <person name="Hug L.A."/>
            <person name="Sharon I."/>
            <person name="Castelle C.J."/>
            <person name="Probst A.J."/>
            <person name="Thomas B.C."/>
            <person name="Singh A."/>
            <person name="Wilkins M.J."/>
            <person name="Karaoz U."/>
            <person name="Brodie E.L."/>
            <person name="Williams K.H."/>
            <person name="Hubbard S.S."/>
            <person name="Banfield J.F."/>
        </authorList>
    </citation>
    <scope>NUCLEOTIDE SEQUENCE [LARGE SCALE GENOMIC DNA]</scope>
</reference>
<evidence type="ECO:0000313" key="4">
    <source>
        <dbReference type="Proteomes" id="UP000178042"/>
    </source>
</evidence>
<comment type="caution">
    <text evidence="3">The sequence shown here is derived from an EMBL/GenBank/DDBJ whole genome shotgun (WGS) entry which is preliminary data.</text>
</comment>
<evidence type="ECO:0000256" key="1">
    <source>
        <dbReference type="SAM" id="Phobius"/>
    </source>
</evidence>
<dbReference type="Proteomes" id="UP000178042">
    <property type="component" value="Unassembled WGS sequence"/>
</dbReference>
<dbReference type="Gene3D" id="3.60.15.10">
    <property type="entry name" value="Ribonuclease Z/Hydroxyacylglutathione hydrolase-like"/>
    <property type="match status" value="1"/>
</dbReference>
<protein>
    <recommendedName>
        <fullName evidence="2">Metallo-beta-lactamase domain-containing protein</fullName>
    </recommendedName>
</protein>
<evidence type="ECO:0000313" key="3">
    <source>
        <dbReference type="EMBL" id="OGG60325.1"/>
    </source>
</evidence>
<dbReference type="Pfam" id="PF00753">
    <property type="entry name" value="Lactamase_B"/>
    <property type="match status" value="1"/>
</dbReference>
<dbReference type="InterPro" id="IPR035681">
    <property type="entry name" value="ComA-like_MBL"/>
</dbReference>
<dbReference type="InterPro" id="IPR052159">
    <property type="entry name" value="Competence_DNA_uptake"/>
</dbReference>
<gene>
    <name evidence="3" type="ORF">A3C86_04955</name>
</gene>
<dbReference type="PANTHER" id="PTHR30619">
    <property type="entry name" value="DNA INTERNALIZATION/COMPETENCE PROTEIN COMEC/REC2"/>
    <property type="match status" value="1"/>
</dbReference>
<feature type="transmembrane region" description="Helical" evidence="1">
    <location>
        <begin position="7"/>
        <end position="26"/>
    </location>
</feature>
<evidence type="ECO:0000259" key="2">
    <source>
        <dbReference type="SMART" id="SM00849"/>
    </source>
</evidence>
<dbReference type="CDD" id="cd07731">
    <property type="entry name" value="ComA-like_MBL-fold"/>
    <property type="match status" value="1"/>
</dbReference>
<dbReference type="InterPro" id="IPR001279">
    <property type="entry name" value="Metallo-B-lactamas"/>
</dbReference>
<keyword evidence="1" id="KW-0812">Transmembrane</keyword>
<keyword evidence="1" id="KW-0472">Membrane</keyword>
<organism evidence="3 4">
    <name type="scientific">Candidatus Kaiserbacteria bacterium RIFCSPHIGHO2_02_FULL_49_16</name>
    <dbReference type="NCBI Taxonomy" id="1798490"/>
    <lineage>
        <taxon>Bacteria</taxon>
        <taxon>Candidatus Kaiseribacteriota</taxon>
    </lineage>
</organism>
<name>A0A1F6DFY1_9BACT</name>
<dbReference type="PANTHER" id="PTHR30619:SF1">
    <property type="entry name" value="RECOMBINATION PROTEIN 2"/>
    <property type="match status" value="1"/>
</dbReference>
<accession>A0A1F6DFY1</accession>
<sequence>MRRSVKISLYAILTLLFLSLCIWYAVIRESRNGLLTVSFLDIGQGDSIFIDAPSGRQVLIDGGANGIVLRRLSEVMPWYDRTIDVVIPTHPDADHIGGLIDVLPRYKVGTIIHSDVEGDTATAKALVEGMAREGARQVIVRRGQIINLGGGAYLEVLSPDRSVKNVDTNTGCVVTRLVYGKTSFMLSCDVPQGIENYLVRLDAGDLRSDVLKAGHHGSRTSSSELFVGFVNPTYAVFSRGCKNKYGHPHKEVVELFARLGIPTLDTCKDGTISFVSDGDTVVKK</sequence>
<dbReference type="InterPro" id="IPR036866">
    <property type="entry name" value="RibonucZ/Hydroxyglut_hydro"/>
</dbReference>
<keyword evidence="1" id="KW-1133">Transmembrane helix</keyword>
<dbReference type="SMART" id="SM00849">
    <property type="entry name" value="Lactamase_B"/>
    <property type="match status" value="1"/>
</dbReference>
<feature type="domain" description="Metallo-beta-lactamase" evidence="2">
    <location>
        <begin position="44"/>
        <end position="239"/>
    </location>
</feature>
<proteinExistence type="predicted"/>
<dbReference type="SUPFAM" id="SSF56281">
    <property type="entry name" value="Metallo-hydrolase/oxidoreductase"/>
    <property type="match status" value="1"/>
</dbReference>
<dbReference type="EMBL" id="MFLD01000018">
    <property type="protein sequence ID" value="OGG60325.1"/>
    <property type="molecule type" value="Genomic_DNA"/>
</dbReference>